<dbReference type="RefSeq" id="WP_340233827.1">
    <property type="nucleotide sequence ID" value="NZ_JBBEWC010000001.1"/>
</dbReference>
<sequence length="259" mass="29097">MKKSLFLILLIGAIPELHAQMWEVGAGVGGMNYKGDVMPKFKPFVVGPGANAFVRLNYSRSLSLKANAVIGKIHGNDEAMGDPYHKSRGFSFTANIMEFGGQIEYNFMNFRTTASRIVNNWSPYVFAGGAYTMRSTNYRIKELTYSTPPNPPTVSYTSGSSDTRVNSWILGIGFKKELSPRWNWGMEFGTRWINDDFLDGLGYNKDGKYDSGTPPASIDPGVLLNLKRQVPGTRAKDMYYYTNISISYLFYKVHCPPRR</sequence>
<dbReference type="SUPFAM" id="SSF56925">
    <property type="entry name" value="OMPA-like"/>
    <property type="match status" value="1"/>
</dbReference>
<evidence type="ECO:0000259" key="2">
    <source>
        <dbReference type="Pfam" id="PF19573"/>
    </source>
</evidence>
<dbReference type="InterPro" id="IPR011250">
    <property type="entry name" value="OMP/PagP_B-barrel"/>
</dbReference>
<protein>
    <submittedName>
        <fullName evidence="3">DUF6089 family protein</fullName>
    </submittedName>
</protein>
<keyword evidence="4" id="KW-1185">Reference proteome</keyword>
<reference evidence="4" key="1">
    <citation type="journal article" date="2019" name="Int. J. Syst. Evol. Microbiol.">
        <title>The Global Catalogue of Microorganisms (GCM) 10K type strain sequencing project: providing services to taxonomists for standard genome sequencing and annotation.</title>
        <authorList>
            <consortium name="The Broad Institute Genomics Platform"/>
            <consortium name="The Broad Institute Genome Sequencing Center for Infectious Disease"/>
            <person name="Wu L."/>
            <person name="Ma J."/>
        </authorList>
    </citation>
    <scope>NUCLEOTIDE SEQUENCE [LARGE SCALE GENOMIC DNA]</scope>
    <source>
        <strain evidence="4">KCTC 52344</strain>
    </source>
</reference>
<dbReference type="EMBL" id="JBHULC010000038">
    <property type="protein sequence ID" value="MFD2523688.1"/>
    <property type="molecule type" value="Genomic_DNA"/>
</dbReference>
<comment type="caution">
    <text evidence="3">The sequence shown here is derived from an EMBL/GenBank/DDBJ whole genome shotgun (WGS) entry which is preliminary data.</text>
</comment>
<gene>
    <name evidence="3" type="ORF">ACFSR2_22505</name>
</gene>
<proteinExistence type="predicted"/>
<name>A0ABW5JD25_9BACT</name>
<feature type="signal peptide" evidence="1">
    <location>
        <begin position="1"/>
        <end position="19"/>
    </location>
</feature>
<feature type="domain" description="DUF6089" evidence="2">
    <location>
        <begin position="3"/>
        <end position="202"/>
    </location>
</feature>
<feature type="chain" id="PRO_5046480158" evidence="1">
    <location>
        <begin position="20"/>
        <end position="259"/>
    </location>
</feature>
<organism evidence="3 4">
    <name type="scientific">Emticicia soli</name>
    <dbReference type="NCBI Taxonomy" id="2027878"/>
    <lineage>
        <taxon>Bacteria</taxon>
        <taxon>Pseudomonadati</taxon>
        <taxon>Bacteroidota</taxon>
        <taxon>Cytophagia</taxon>
        <taxon>Cytophagales</taxon>
        <taxon>Leadbetterellaceae</taxon>
        <taxon>Emticicia</taxon>
    </lineage>
</organism>
<keyword evidence="1" id="KW-0732">Signal</keyword>
<evidence type="ECO:0000313" key="3">
    <source>
        <dbReference type="EMBL" id="MFD2523688.1"/>
    </source>
</evidence>
<evidence type="ECO:0000256" key="1">
    <source>
        <dbReference type="SAM" id="SignalP"/>
    </source>
</evidence>
<dbReference type="Proteomes" id="UP001597510">
    <property type="component" value="Unassembled WGS sequence"/>
</dbReference>
<accession>A0ABW5JD25</accession>
<evidence type="ECO:0000313" key="4">
    <source>
        <dbReference type="Proteomes" id="UP001597510"/>
    </source>
</evidence>
<dbReference type="Pfam" id="PF19573">
    <property type="entry name" value="DUF6089"/>
    <property type="match status" value="1"/>
</dbReference>
<dbReference type="InterPro" id="IPR045743">
    <property type="entry name" value="DUF6089"/>
</dbReference>